<gene>
    <name evidence="7" type="ORF">EX30DRAFT_357185</name>
</gene>
<dbReference type="InterPro" id="IPR011044">
    <property type="entry name" value="Quino_amine_DH_bsu"/>
</dbReference>
<feature type="compositionally biased region" description="Basic and acidic residues" evidence="5">
    <location>
        <begin position="468"/>
        <end position="489"/>
    </location>
</feature>
<feature type="region of interest" description="Disordered" evidence="5">
    <location>
        <begin position="428"/>
        <end position="525"/>
    </location>
</feature>
<evidence type="ECO:0000256" key="4">
    <source>
        <dbReference type="PROSITE-ProRule" id="PRU01006"/>
    </source>
</evidence>
<comment type="subcellular location">
    <subcellularLocation>
        <location evidence="1">Endomembrane system</location>
        <topology evidence="1">Peripheral membrane protein</topology>
    </subcellularLocation>
</comment>
<feature type="compositionally biased region" description="Acidic residues" evidence="5">
    <location>
        <begin position="430"/>
        <end position="449"/>
    </location>
</feature>
<keyword evidence="8" id="KW-1185">Reference proteome</keyword>
<organism evidence="7 8">
    <name type="scientific">Ascodesmis nigricans</name>
    <dbReference type="NCBI Taxonomy" id="341454"/>
    <lineage>
        <taxon>Eukaryota</taxon>
        <taxon>Fungi</taxon>
        <taxon>Dikarya</taxon>
        <taxon>Ascomycota</taxon>
        <taxon>Pezizomycotina</taxon>
        <taxon>Pezizomycetes</taxon>
        <taxon>Pezizales</taxon>
        <taxon>Ascodesmidaceae</taxon>
        <taxon>Ascodesmis</taxon>
    </lineage>
</organism>
<dbReference type="PANTHER" id="PTHR12894">
    <property type="entry name" value="CNH DOMAIN CONTAINING"/>
    <property type="match status" value="1"/>
</dbReference>
<evidence type="ECO:0000256" key="2">
    <source>
        <dbReference type="ARBA" id="ARBA00023136"/>
    </source>
</evidence>
<evidence type="ECO:0000313" key="8">
    <source>
        <dbReference type="Proteomes" id="UP000298138"/>
    </source>
</evidence>
<accession>A0A4S2N7K3</accession>
<dbReference type="Pfam" id="PF00780">
    <property type="entry name" value="CNH"/>
    <property type="match status" value="1"/>
</dbReference>
<dbReference type="OrthoDB" id="5325112at2759"/>
<dbReference type="GO" id="GO:0000329">
    <property type="term" value="C:fungal-type vacuole membrane"/>
    <property type="evidence" value="ECO:0007669"/>
    <property type="project" value="TreeGrafter"/>
</dbReference>
<dbReference type="GO" id="GO:0012505">
    <property type="term" value="C:endomembrane system"/>
    <property type="evidence" value="ECO:0007669"/>
    <property type="project" value="UniProtKB-SubCell"/>
</dbReference>
<dbReference type="GO" id="GO:0034058">
    <property type="term" value="P:endosomal vesicle fusion"/>
    <property type="evidence" value="ECO:0007669"/>
    <property type="project" value="TreeGrafter"/>
</dbReference>
<reference evidence="7 8" key="1">
    <citation type="submission" date="2019-04" db="EMBL/GenBank/DDBJ databases">
        <title>Comparative genomics and transcriptomics to analyze fruiting body development in filamentous ascomycetes.</title>
        <authorList>
            <consortium name="DOE Joint Genome Institute"/>
            <person name="Lutkenhaus R."/>
            <person name="Traeger S."/>
            <person name="Breuer J."/>
            <person name="Kuo A."/>
            <person name="Lipzen A."/>
            <person name="Pangilinan J."/>
            <person name="Dilworth D."/>
            <person name="Sandor L."/>
            <person name="Poggeler S."/>
            <person name="Barry K."/>
            <person name="Grigoriev I.V."/>
            <person name="Nowrousian M."/>
        </authorList>
    </citation>
    <scope>NUCLEOTIDE SEQUENCE [LARGE SCALE GENOMIC DNA]</scope>
    <source>
        <strain evidence="7 8">CBS 389.68</strain>
    </source>
</reference>
<dbReference type="InParanoid" id="A0A4S2N7K3"/>
<evidence type="ECO:0000313" key="7">
    <source>
        <dbReference type="EMBL" id="TGZ85342.1"/>
    </source>
</evidence>
<dbReference type="Pfam" id="PF10366">
    <property type="entry name" value="Vps39_1"/>
    <property type="match status" value="1"/>
</dbReference>
<keyword evidence="2" id="KW-0472">Membrane</keyword>
<dbReference type="InterPro" id="IPR019452">
    <property type="entry name" value="VPS39/TGF_beta_rcpt-assoc_1"/>
</dbReference>
<evidence type="ECO:0000256" key="3">
    <source>
        <dbReference type="ARBA" id="ARBA00038201"/>
    </source>
</evidence>
<dbReference type="InterPro" id="IPR000547">
    <property type="entry name" value="Clathrin_H-chain/VPS_repeat"/>
</dbReference>
<feature type="repeat" description="CHCR" evidence="4">
    <location>
        <begin position="788"/>
        <end position="946"/>
    </location>
</feature>
<evidence type="ECO:0000256" key="5">
    <source>
        <dbReference type="SAM" id="MobiDB-lite"/>
    </source>
</evidence>
<evidence type="ECO:0000256" key="1">
    <source>
        <dbReference type="ARBA" id="ARBA00004184"/>
    </source>
</evidence>
<feature type="domain" description="CNH" evidence="6">
    <location>
        <begin position="18"/>
        <end position="318"/>
    </location>
</feature>
<dbReference type="GO" id="GO:0006886">
    <property type="term" value="P:intracellular protein transport"/>
    <property type="evidence" value="ECO:0007669"/>
    <property type="project" value="UniProtKB-UniRule"/>
</dbReference>
<dbReference type="AlphaFoldDB" id="A0A4S2N7K3"/>
<dbReference type="InterPro" id="IPR019453">
    <property type="entry name" value="VPS39/TGFA1_Znf"/>
</dbReference>
<dbReference type="PANTHER" id="PTHR12894:SF49">
    <property type="entry name" value="VAM6_VPS39-LIKE PROTEIN"/>
    <property type="match status" value="1"/>
</dbReference>
<proteinExistence type="inferred from homology"/>
<dbReference type="InterPro" id="IPR032914">
    <property type="entry name" value="Vam6/VPS39/TRAP1"/>
</dbReference>
<dbReference type="InterPro" id="IPR001180">
    <property type="entry name" value="CNH_dom"/>
</dbReference>
<dbReference type="EMBL" id="ML220112">
    <property type="protein sequence ID" value="TGZ85342.1"/>
    <property type="molecule type" value="Genomic_DNA"/>
</dbReference>
<dbReference type="Pfam" id="PF10367">
    <property type="entry name" value="zf-Vps39_C"/>
    <property type="match status" value="1"/>
</dbReference>
<sequence>MLNAFQARSILEFGPKDRIQIHAILAYGDKLLLGLSTGALRIYRVDAPETADSTNVSLSSIRTIDGFSKGRIDLLLCIKEAGILVVLAGGNVHIHDLTDFSHTETLNKAKGASTLAVTSNIERDPETEIPEIVSRLAVGVKKRLLLYSWHDGGFQEGKEVTLAGNVRTLTWASERRVVVGMQGGFVVVDVHTGAAEEIVPPEDTVGAGGKAGEGGGWASYVGMGGWGSRSLSTRLGDELLLLKDSTTLFVDSEGQPIPNRPPISWSSPPDSIAYSYPYLISLHAAKHHLEVRNPATRTLLQTIQLPTVTTLHVPPPNVSLMHAGKLFFVASPTQVWRMCATDYETQINELVENNHLDEAIKLIESLENVLLKERKDERLREVQMLKAQRLFEKKKYDQSMALFGEVSAPPERVVRLFPRSIAGDLSIWPDEYDREEDGEVVPEPEEDGGETPAEPTPNVEEESGEAPEEQKDAEETTKEVTIESADKTADSIAESPPSKPTLARVNTAPTPDLKKMNGSPAEPSYLKSVATSRNLGDTASIFSFGARRRHVAPMDTESLPTIDETPKPLEGDDLKRAATELAGLYLNEVRRKLTKYFTRDGDPIDPAKVLSTPNFEASRKDPLEASFLVVENASSLSAHELEQARIEKVQATCRAIDTALFRVYVLYRPTMVGSLVRLQNHIDPEVVSQKLREQRKFEDLVDFLEKKGLHREALELLRFFANSEVHESATDSGEEEEEGSIPSALRGWSRTITYLTRLKPEHIDLILEFSPLPLKHSPKEAMEIFIGDTGNSSLLPRPAVLNFLESTSPFLAIEYLEHIINTLFDTTPEFHTRLVRLYLNILSTSPTPDPTWHTKLIAFLTTSSQYRFERVLSWLPRDTPTFFEPRAIVLSKLGRHKAALEIYVFRLKDYTKAESYCVTQHLANPPDKLVDSVFHILLSLYLEPPVEYDTRDEFDRRQLLEQALTVLSHHGVRLDPSESLKLVPEKVQMVKLVGYFEKRMRAAREEVATGMVRRGLEEVRRGEVRERLMVGKEGRARSCVVKEESACGVCHKRLGGSVLVWLPSGQLVHYGCQSGQKKGF</sequence>
<dbReference type="STRING" id="341454.A0A4S2N7K3"/>
<dbReference type="GO" id="GO:0006914">
    <property type="term" value="P:autophagy"/>
    <property type="evidence" value="ECO:0007669"/>
    <property type="project" value="TreeGrafter"/>
</dbReference>
<dbReference type="SUPFAM" id="SSF50969">
    <property type="entry name" value="YVTN repeat-like/Quinoprotein amine dehydrogenase"/>
    <property type="match status" value="1"/>
</dbReference>
<evidence type="ECO:0000259" key="6">
    <source>
        <dbReference type="PROSITE" id="PS50219"/>
    </source>
</evidence>
<dbReference type="PROSITE" id="PS50236">
    <property type="entry name" value="CHCR"/>
    <property type="match status" value="1"/>
</dbReference>
<name>A0A4S2N7K3_9PEZI</name>
<protein>
    <recommendedName>
        <fullName evidence="6">CNH domain-containing protein</fullName>
    </recommendedName>
</protein>
<dbReference type="Proteomes" id="UP000298138">
    <property type="component" value="Unassembled WGS sequence"/>
</dbReference>
<comment type="similarity">
    <text evidence="3">Belongs to the VAM6/VPS39 family.</text>
</comment>
<dbReference type="PROSITE" id="PS50219">
    <property type="entry name" value="CNH"/>
    <property type="match status" value="1"/>
</dbReference>